<keyword evidence="2" id="KW-1185">Reference proteome</keyword>
<reference evidence="2" key="1">
    <citation type="journal article" date="2015" name="Genome Announc.">
        <title>Draft genome sequence of the fungus Penicillium brasilianum MG11.</title>
        <authorList>
            <person name="Horn F."/>
            <person name="Linde J."/>
            <person name="Mattern D.J."/>
            <person name="Walther G."/>
            <person name="Guthke R."/>
            <person name="Brakhage A.A."/>
            <person name="Valiante V."/>
        </authorList>
    </citation>
    <scope>NUCLEOTIDE SEQUENCE [LARGE SCALE GENOMIC DNA]</scope>
    <source>
        <strain evidence="2">MG11</strain>
    </source>
</reference>
<evidence type="ECO:0000313" key="2">
    <source>
        <dbReference type="Proteomes" id="UP000042958"/>
    </source>
</evidence>
<name>A0A0F7TIL0_PENBI</name>
<gene>
    <name evidence="1" type="ORF">PMG11_01137</name>
</gene>
<accession>A0A0F7TIL0</accession>
<organism evidence="1 2">
    <name type="scientific">Penicillium brasilianum</name>
    <dbReference type="NCBI Taxonomy" id="104259"/>
    <lineage>
        <taxon>Eukaryota</taxon>
        <taxon>Fungi</taxon>
        <taxon>Dikarya</taxon>
        <taxon>Ascomycota</taxon>
        <taxon>Pezizomycotina</taxon>
        <taxon>Eurotiomycetes</taxon>
        <taxon>Eurotiomycetidae</taxon>
        <taxon>Eurotiales</taxon>
        <taxon>Aspergillaceae</taxon>
        <taxon>Penicillium</taxon>
    </lineage>
</organism>
<protein>
    <submittedName>
        <fullName evidence="1">Uncharacterized protein</fullName>
    </submittedName>
</protein>
<sequence>MFLMEIADFQETVIVKKNTSRGIRFIPIQRDLAIECNRIFPASYNAYTLVEICFALSGPGLFGLKKGIRQDINEQLKIELSTPGLAASQNDYFMKLLESFQREVYIWILSGELVDSHTKGAKKKLATLEMVTPFPANVGGGNDWWRMEVSINCHGLEKTSKIGSAYELLQVVEKVV</sequence>
<proteinExistence type="predicted"/>
<dbReference type="Proteomes" id="UP000042958">
    <property type="component" value="Unassembled WGS sequence"/>
</dbReference>
<dbReference type="AlphaFoldDB" id="A0A0F7TIL0"/>
<dbReference type="OrthoDB" id="10287776at2759"/>
<evidence type="ECO:0000313" key="1">
    <source>
        <dbReference type="EMBL" id="CEJ54848.1"/>
    </source>
</evidence>
<dbReference type="EMBL" id="CDHK01000001">
    <property type="protein sequence ID" value="CEJ54848.1"/>
    <property type="molecule type" value="Genomic_DNA"/>
</dbReference>